<keyword evidence="2" id="KW-1133">Transmembrane helix</keyword>
<gene>
    <name evidence="4" type="ORF">J2Z79_000362</name>
</gene>
<dbReference type="InterPro" id="IPR028976">
    <property type="entry name" value="CheC-like_sf"/>
</dbReference>
<comment type="caution">
    <text evidence="4">The sequence shown here is derived from an EMBL/GenBank/DDBJ whole genome shotgun (WGS) entry which is preliminary data.</text>
</comment>
<dbReference type="EMBL" id="JAGGLG010000002">
    <property type="protein sequence ID" value="MBP2016988.1"/>
    <property type="molecule type" value="Genomic_DNA"/>
</dbReference>
<sequence>MKVEFLNPFVYAGLKVLASEAGLKSVVSDKPLMRKAISTLHAVNVVIGVMGSVQGIVIYGMELAMAKGIIRAMTGSDYPITDPMAESALGELGNLITGYAAGTLESAGWPSRISPPRIVRGTGVRFAPTAINMLTVPIITEIGQIKIYLALREVSPAAGPPAGGESPTGGMAG</sequence>
<dbReference type="PANTHER" id="PTHR39452:SF1">
    <property type="entry name" value="CHEY-P PHOSPHATASE CHEX"/>
    <property type="match status" value="1"/>
</dbReference>
<dbReference type="Gene3D" id="3.40.1550.10">
    <property type="entry name" value="CheC-like"/>
    <property type="match status" value="1"/>
</dbReference>
<evidence type="ECO:0000313" key="4">
    <source>
        <dbReference type="EMBL" id="MBP2016988.1"/>
    </source>
</evidence>
<keyword evidence="1" id="KW-0145">Chemotaxis</keyword>
<keyword evidence="2" id="KW-0812">Transmembrane</keyword>
<keyword evidence="2" id="KW-0472">Membrane</keyword>
<feature type="transmembrane region" description="Helical" evidence="2">
    <location>
        <begin position="40"/>
        <end position="61"/>
    </location>
</feature>
<dbReference type="SUPFAM" id="SSF103039">
    <property type="entry name" value="CheC-like"/>
    <property type="match status" value="1"/>
</dbReference>
<dbReference type="InterPro" id="IPR028051">
    <property type="entry name" value="CheX-like_dom"/>
</dbReference>
<organism evidence="4 5">
    <name type="scientific">Symbiobacterium terraclitae</name>
    <dbReference type="NCBI Taxonomy" id="557451"/>
    <lineage>
        <taxon>Bacteria</taxon>
        <taxon>Bacillati</taxon>
        <taxon>Bacillota</taxon>
        <taxon>Clostridia</taxon>
        <taxon>Eubacteriales</taxon>
        <taxon>Symbiobacteriaceae</taxon>
        <taxon>Symbiobacterium</taxon>
    </lineage>
</organism>
<reference evidence="4 5" key="1">
    <citation type="submission" date="2021-03" db="EMBL/GenBank/DDBJ databases">
        <title>Genomic Encyclopedia of Type Strains, Phase IV (KMG-IV): sequencing the most valuable type-strain genomes for metagenomic binning, comparative biology and taxonomic classification.</title>
        <authorList>
            <person name="Goeker M."/>
        </authorList>
    </citation>
    <scope>NUCLEOTIDE SEQUENCE [LARGE SCALE GENOMIC DNA]</scope>
    <source>
        <strain evidence="4 5">DSM 27138</strain>
    </source>
</reference>
<keyword evidence="5" id="KW-1185">Reference proteome</keyword>
<dbReference type="Proteomes" id="UP001519289">
    <property type="component" value="Unassembled WGS sequence"/>
</dbReference>
<name>A0ABS4JN63_9FIRM</name>
<dbReference type="Pfam" id="PF13690">
    <property type="entry name" value="CheX"/>
    <property type="match status" value="1"/>
</dbReference>
<dbReference type="CDD" id="cd17906">
    <property type="entry name" value="CheX"/>
    <property type="match status" value="1"/>
</dbReference>
<evidence type="ECO:0000313" key="5">
    <source>
        <dbReference type="Proteomes" id="UP001519289"/>
    </source>
</evidence>
<accession>A0ABS4JN63</accession>
<dbReference type="RefSeq" id="WP_209465140.1">
    <property type="nucleotide sequence ID" value="NZ_JAGGLG010000002.1"/>
</dbReference>
<dbReference type="PANTHER" id="PTHR39452">
    <property type="entry name" value="CHEY-P PHOSPHATASE CHEX"/>
    <property type="match status" value="1"/>
</dbReference>
<evidence type="ECO:0000256" key="2">
    <source>
        <dbReference type="SAM" id="Phobius"/>
    </source>
</evidence>
<proteinExistence type="predicted"/>
<evidence type="ECO:0000256" key="1">
    <source>
        <dbReference type="ARBA" id="ARBA00022500"/>
    </source>
</evidence>
<dbReference type="InterPro" id="IPR038756">
    <property type="entry name" value="CheX-like"/>
</dbReference>
<feature type="domain" description="Chemotaxis phosphatase CheX-like" evidence="3">
    <location>
        <begin position="44"/>
        <end position="127"/>
    </location>
</feature>
<protein>
    <submittedName>
        <fullName evidence="4">Chemotaxis protein CheX</fullName>
    </submittedName>
</protein>
<evidence type="ECO:0000259" key="3">
    <source>
        <dbReference type="Pfam" id="PF13690"/>
    </source>
</evidence>